<evidence type="ECO:0000313" key="1">
    <source>
        <dbReference type="EnsemblPlants" id="TuG1812G0500001346.01.T01.cds260443"/>
    </source>
</evidence>
<dbReference type="Proteomes" id="UP000015106">
    <property type="component" value="Chromosome 5"/>
</dbReference>
<dbReference type="Gramene" id="TuG1812G0500001346.01.T01">
    <property type="protein sequence ID" value="TuG1812G0500001346.01.T01.cds260443"/>
    <property type="gene ID" value="TuG1812G0500001346.01"/>
</dbReference>
<proteinExistence type="predicted"/>
<keyword evidence="2" id="KW-1185">Reference proteome</keyword>
<reference evidence="1" key="2">
    <citation type="submission" date="2018-03" db="EMBL/GenBank/DDBJ databases">
        <title>The Triticum urartu genome reveals the dynamic nature of wheat genome evolution.</title>
        <authorList>
            <person name="Ling H."/>
            <person name="Ma B."/>
            <person name="Shi X."/>
            <person name="Liu H."/>
            <person name="Dong L."/>
            <person name="Sun H."/>
            <person name="Cao Y."/>
            <person name="Gao Q."/>
            <person name="Zheng S."/>
            <person name="Li Y."/>
            <person name="Yu Y."/>
            <person name="Du H."/>
            <person name="Qi M."/>
            <person name="Li Y."/>
            <person name="Yu H."/>
            <person name="Cui Y."/>
            <person name="Wang N."/>
            <person name="Chen C."/>
            <person name="Wu H."/>
            <person name="Zhao Y."/>
            <person name="Zhang J."/>
            <person name="Li Y."/>
            <person name="Zhou W."/>
            <person name="Zhang B."/>
            <person name="Hu W."/>
            <person name="Eijk M."/>
            <person name="Tang J."/>
            <person name="Witsenboer H."/>
            <person name="Zhao S."/>
            <person name="Li Z."/>
            <person name="Zhang A."/>
            <person name="Wang D."/>
            <person name="Liang C."/>
        </authorList>
    </citation>
    <scope>NUCLEOTIDE SEQUENCE [LARGE SCALE GENOMIC DNA]</scope>
    <source>
        <strain evidence="1">cv. G1812</strain>
    </source>
</reference>
<sequence length="35" mass="3878">MYCSLMTIANESPVGGFPTGLLFAILRFSDFVHNK</sequence>
<dbReference type="AlphaFoldDB" id="A0A8R7QA67"/>
<evidence type="ECO:0000313" key="2">
    <source>
        <dbReference type="Proteomes" id="UP000015106"/>
    </source>
</evidence>
<dbReference type="EnsemblPlants" id="TuG1812G0500001346.01.T01">
    <property type="protein sequence ID" value="TuG1812G0500001346.01.T01.cds260443"/>
    <property type="gene ID" value="TuG1812G0500001346.01"/>
</dbReference>
<protein>
    <submittedName>
        <fullName evidence="1">Uncharacterized protein</fullName>
    </submittedName>
</protein>
<organism evidence="1 2">
    <name type="scientific">Triticum urartu</name>
    <name type="common">Red wild einkorn</name>
    <name type="synonym">Crithodium urartu</name>
    <dbReference type="NCBI Taxonomy" id="4572"/>
    <lineage>
        <taxon>Eukaryota</taxon>
        <taxon>Viridiplantae</taxon>
        <taxon>Streptophyta</taxon>
        <taxon>Embryophyta</taxon>
        <taxon>Tracheophyta</taxon>
        <taxon>Spermatophyta</taxon>
        <taxon>Magnoliopsida</taxon>
        <taxon>Liliopsida</taxon>
        <taxon>Poales</taxon>
        <taxon>Poaceae</taxon>
        <taxon>BOP clade</taxon>
        <taxon>Pooideae</taxon>
        <taxon>Triticodae</taxon>
        <taxon>Triticeae</taxon>
        <taxon>Triticinae</taxon>
        <taxon>Triticum</taxon>
    </lineage>
</organism>
<reference evidence="2" key="1">
    <citation type="journal article" date="2013" name="Nature">
        <title>Draft genome of the wheat A-genome progenitor Triticum urartu.</title>
        <authorList>
            <person name="Ling H.Q."/>
            <person name="Zhao S."/>
            <person name="Liu D."/>
            <person name="Wang J."/>
            <person name="Sun H."/>
            <person name="Zhang C."/>
            <person name="Fan H."/>
            <person name="Li D."/>
            <person name="Dong L."/>
            <person name="Tao Y."/>
            <person name="Gao C."/>
            <person name="Wu H."/>
            <person name="Li Y."/>
            <person name="Cui Y."/>
            <person name="Guo X."/>
            <person name="Zheng S."/>
            <person name="Wang B."/>
            <person name="Yu K."/>
            <person name="Liang Q."/>
            <person name="Yang W."/>
            <person name="Lou X."/>
            <person name="Chen J."/>
            <person name="Feng M."/>
            <person name="Jian J."/>
            <person name="Zhang X."/>
            <person name="Luo G."/>
            <person name="Jiang Y."/>
            <person name="Liu J."/>
            <person name="Wang Z."/>
            <person name="Sha Y."/>
            <person name="Zhang B."/>
            <person name="Wu H."/>
            <person name="Tang D."/>
            <person name="Shen Q."/>
            <person name="Xue P."/>
            <person name="Zou S."/>
            <person name="Wang X."/>
            <person name="Liu X."/>
            <person name="Wang F."/>
            <person name="Yang Y."/>
            <person name="An X."/>
            <person name="Dong Z."/>
            <person name="Zhang K."/>
            <person name="Zhang X."/>
            <person name="Luo M.C."/>
            <person name="Dvorak J."/>
            <person name="Tong Y."/>
            <person name="Wang J."/>
            <person name="Yang H."/>
            <person name="Li Z."/>
            <person name="Wang D."/>
            <person name="Zhang A."/>
            <person name="Wang J."/>
        </authorList>
    </citation>
    <scope>NUCLEOTIDE SEQUENCE</scope>
    <source>
        <strain evidence="2">cv. G1812</strain>
    </source>
</reference>
<accession>A0A8R7QA67</accession>
<reference evidence="1" key="3">
    <citation type="submission" date="2022-06" db="UniProtKB">
        <authorList>
            <consortium name="EnsemblPlants"/>
        </authorList>
    </citation>
    <scope>IDENTIFICATION</scope>
</reference>
<name>A0A8R7QA67_TRIUA</name>